<dbReference type="Gene3D" id="3.80.10.10">
    <property type="entry name" value="Ribonuclease Inhibitor"/>
    <property type="match status" value="1"/>
</dbReference>
<proteinExistence type="predicted"/>
<reference evidence="2" key="1">
    <citation type="journal article" date="2020" name="Fungal Divers.">
        <title>Resolving the Mortierellaceae phylogeny through synthesis of multi-gene phylogenetics and phylogenomics.</title>
        <authorList>
            <person name="Vandepol N."/>
            <person name="Liber J."/>
            <person name="Desiro A."/>
            <person name="Na H."/>
            <person name="Kennedy M."/>
            <person name="Barry K."/>
            <person name="Grigoriev I.V."/>
            <person name="Miller A.N."/>
            <person name="O'Donnell K."/>
            <person name="Stajich J.E."/>
            <person name="Bonito G."/>
        </authorList>
    </citation>
    <scope>NUCLEOTIDE SEQUENCE</scope>
    <source>
        <strain evidence="2">KOD948</strain>
    </source>
</reference>
<evidence type="ECO:0000313" key="3">
    <source>
        <dbReference type="Proteomes" id="UP000726737"/>
    </source>
</evidence>
<evidence type="ECO:0000256" key="1">
    <source>
        <dbReference type="SAM" id="MobiDB-lite"/>
    </source>
</evidence>
<accession>A0A9P6PUJ1</accession>
<dbReference type="Proteomes" id="UP000726737">
    <property type="component" value="Unassembled WGS sequence"/>
</dbReference>
<organism evidence="2 3">
    <name type="scientific">Mortierella polycephala</name>
    <dbReference type="NCBI Taxonomy" id="41804"/>
    <lineage>
        <taxon>Eukaryota</taxon>
        <taxon>Fungi</taxon>
        <taxon>Fungi incertae sedis</taxon>
        <taxon>Mucoromycota</taxon>
        <taxon>Mortierellomycotina</taxon>
        <taxon>Mortierellomycetes</taxon>
        <taxon>Mortierellales</taxon>
        <taxon>Mortierellaceae</taxon>
        <taxon>Mortierella</taxon>
    </lineage>
</organism>
<comment type="caution">
    <text evidence="2">The sequence shown here is derived from an EMBL/GenBank/DDBJ whole genome shotgun (WGS) entry which is preliminary data.</text>
</comment>
<dbReference type="OrthoDB" id="2388834at2759"/>
<gene>
    <name evidence="2" type="ORF">BG011_007047</name>
</gene>
<evidence type="ECO:0000313" key="2">
    <source>
        <dbReference type="EMBL" id="KAG0252309.1"/>
    </source>
</evidence>
<sequence>MLPRLEKLWLVDKLTLSLDTIMLSTQLYRNGGDRGHTEETDDKDGEQSSGGNGTKTKEIDVHKLATLKDLRIHGTIMANHLKPILYTFPNLEILNLATITQNDGDQTDQDPGPLMIHSGIREVELSIGEGMVAPNIQFTNATSLVIQKFQGIHWLHKLLRCFPQLDQLSIHKQDRSFTEPLMDQLQRPALPIRILKMGRGIMTRNNQLAELLAVAPYLTEVYLWTATAEALTTMAAHCPLLQVLEFREEVNMSTNGLGPLLSSCPDLRVCLGTNLMISAKDLVTQNWVCQGLQRLSCVIADMSPLLPESDLQLEELLQTALDMAPANSSGMEAVDRFIDSWTELECKQWGEYVEPLRELQQRRGLERAVFRHLSQFDQLEVLYFGVHIDAHHNAMSAPITLLGQELKYPSCDQFSLEMTLRSGLGYLSTLKNLKAFGSPNRRDDGQY</sequence>
<dbReference type="EMBL" id="JAAAJA010000529">
    <property type="protein sequence ID" value="KAG0252309.1"/>
    <property type="molecule type" value="Genomic_DNA"/>
</dbReference>
<feature type="region of interest" description="Disordered" evidence="1">
    <location>
        <begin position="29"/>
        <end position="57"/>
    </location>
</feature>
<protein>
    <submittedName>
        <fullName evidence="2">Uncharacterized protein</fullName>
    </submittedName>
</protein>
<name>A0A9P6PUJ1_9FUNG</name>
<dbReference type="SUPFAM" id="SSF52047">
    <property type="entry name" value="RNI-like"/>
    <property type="match status" value="1"/>
</dbReference>
<dbReference type="AlphaFoldDB" id="A0A9P6PUJ1"/>
<keyword evidence="3" id="KW-1185">Reference proteome</keyword>
<dbReference type="InterPro" id="IPR032675">
    <property type="entry name" value="LRR_dom_sf"/>
</dbReference>